<dbReference type="SUPFAM" id="SSF52540">
    <property type="entry name" value="P-loop containing nucleoside triphosphate hydrolases"/>
    <property type="match status" value="1"/>
</dbReference>
<dbReference type="GO" id="GO:1990060">
    <property type="term" value="C:maltose transport complex"/>
    <property type="evidence" value="ECO:0007669"/>
    <property type="project" value="TreeGrafter"/>
</dbReference>
<dbReference type="PANTHER" id="PTHR43875:SF3">
    <property type="entry name" value="MALTOSE_MALTODEXTRIN IMPORT ATP-BINDING PROTEIN MALK"/>
    <property type="match status" value="1"/>
</dbReference>
<dbReference type="Pfam" id="PF00005">
    <property type="entry name" value="ABC_tran"/>
    <property type="match status" value="1"/>
</dbReference>
<evidence type="ECO:0000256" key="4">
    <source>
        <dbReference type="ARBA" id="ARBA00022840"/>
    </source>
</evidence>
<evidence type="ECO:0000313" key="7">
    <source>
        <dbReference type="Proteomes" id="UP000006322"/>
    </source>
</evidence>
<accession>K6YFI3</accession>
<dbReference type="InterPro" id="IPR012340">
    <property type="entry name" value="NA-bd_OB-fold"/>
</dbReference>
<dbReference type="RefSeq" id="WP_007103299.1">
    <property type="nucleotide sequence ID" value="NZ_BAER01000017.1"/>
</dbReference>
<keyword evidence="7" id="KW-1185">Reference proteome</keyword>
<dbReference type="PROSITE" id="PS50893">
    <property type="entry name" value="ABC_TRANSPORTER_2"/>
    <property type="match status" value="1"/>
</dbReference>
<protein>
    <submittedName>
        <fullName evidence="6">sn-glycerol-3-phosphate import ATP-binding protein UgpC</fullName>
    </submittedName>
</protein>
<comment type="caution">
    <text evidence="6">The sequence shown here is derived from an EMBL/GenBank/DDBJ whole genome shotgun (WGS) entry which is preliminary data.</text>
</comment>
<sequence>MSQVSLKQVTKTLGSGTNRYCLPAITVEFARGEFVAIVGPSGVGKSTLLRLIAGLETHDEGEIYFDDVKVDDLPSHKRNVGMVFQNYALFPHLTVAQNLGYALSIKHATASQISKQVIDVAQRLAIGELLNRYPRQLSGGQRQRVAIGRAMLSKPQLFLFDEPFSNLDPELRKQMRQQLKNLHEHLSATTLFVTHDQHEAMALAQRILLLSENGIEQFDTPQNIYQQPNNLYVARFFGDPKINLFEGRADSEGLHLQGNVNYCLECHVPESLFNTKLTIAVRPRAFKLSTSTVNNSFIMLVARIEYLGDTQYLYLHPHSGVDEATIDDAQVIAVVNEMSVALNQRVYLTFELADILLFDENKQRISI</sequence>
<dbReference type="InterPro" id="IPR008995">
    <property type="entry name" value="Mo/tungstate-bd_C_term_dom"/>
</dbReference>
<dbReference type="SMART" id="SM00382">
    <property type="entry name" value="AAA"/>
    <property type="match status" value="1"/>
</dbReference>
<keyword evidence="1" id="KW-0813">Transport</keyword>
<dbReference type="GO" id="GO:0016887">
    <property type="term" value="F:ATP hydrolysis activity"/>
    <property type="evidence" value="ECO:0007669"/>
    <property type="project" value="InterPro"/>
</dbReference>
<keyword evidence="2" id="KW-0762">Sugar transport</keyword>
<keyword evidence="4 6" id="KW-0067">ATP-binding</keyword>
<dbReference type="AlphaFoldDB" id="K6YFI3"/>
<feature type="domain" description="ABC transporter" evidence="5">
    <location>
        <begin position="4"/>
        <end position="237"/>
    </location>
</feature>
<evidence type="ECO:0000256" key="1">
    <source>
        <dbReference type="ARBA" id="ARBA00022448"/>
    </source>
</evidence>
<dbReference type="GO" id="GO:0005524">
    <property type="term" value="F:ATP binding"/>
    <property type="evidence" value="ECO:0007669"/>
    <property type="project" value="UniProtKB-KW"/>
</dbReference>
<dbReference type="InterPro" id="IPR047641">
    <property type="entry name" value="ABC_transpr_MalK/UgpC-like"/>
</dbReference>
<dbReference type="InterPro" id="IPR017871">
    <property type="entry name" value="ABC_transporter-like_CS"/>
</dbReference>
<dbReference type="Gene3D" id="3.40.50.300">
    <property type="entry name" value="P-loop containing nucleotide triphosphate hydrolases"/>
    <property type="match status" value="1"/>
</dbReference>
<proteinExistence type="predicted"/>
<name>K6YFI3_9ALTE</name>
<evidence type="ECO:0000256" key="2">
    <source>
        <dbReference type="ARBA" id="ARBA00022597"/>
    </source>
</evidence>
<dbReference type="InterPro" id="IPR003593">
    <property type="entry name" value="AAA+_ATPase"/>
</dbReference>
<dbReference type="SUPFAM" id="SSF50331">
    <property type="entry name" value="MOP-like"/>
    <property type="match status" value="1"/>
</dbReference>
<dbReference type="Proteomes" id="UP000006322">
    <property type="component" value="Unassembled WGS sequence"/>
</dbReference>
<evidence type="ECO:0000259" key="5">
    <source>
        <dbReference type="PROSITE" id="PS50893"/>
    </source>
</evidence>
<keyword evidence="3" id="KW-0547">Nucleotide-binding</keyword>
<dbReference type="PROSITE" id="PS00211">
    <property type="entry name" value="ABC_TRANSPORTER_1"/>
    <property type="match status" value="1"/>
</dbReference>
<dbReference type="OrthoDB" id="9802264at2"/>
<dbReference type="STRING" id="1129793.GPLA_0577"/>
<dbReference type="Gene3D" id="2.40.50.100">
    <property type="match status" value="1"/>
</dbReference>
<dbReference type="GO" id="GO:0015423">
    <property type="term" value="F:ABC-type maltose transporter activity"/>
    <property type="evidence" value="ECO:0007669"/>
    <property type="project" value="TreeGrafter"/>
</dbReference>
<evidence type="ECO:0000313" key="6">
    <source>
        <dbReference type="EMBL" id="GAC31494.1"/>
    </source>
</evidence>
<dbReference type="FunFam" id="3.40.50.300:FF:000042">
    <property type="entry name" value="Maltose/maltodextrin ABC transporter, ATP-binding protein"/>
    <property type="match status" value="1"/>
</dbReference>
<gene>
    <name evidence="6" type="primary">ugpC</name>
    <name evidence="6" type="ORF">GPLA_0577</name>
</gene>
<dbReference type="InterPro" id="IPR003439">
    <property type="entry name" value="ABC_transporter-like_ATP-bd"/>
</dbReference>
<reference evidence="7" key="1">
    <citation type="journal article" date="2014" name="Environ. Microbiol.">
        <title>Comparative genomics of the marine bacterial genus Glaciecola reveals the high degree of genomic diversity and genomic characteristic for cold adaptation.</title>
        <authorList>
            <person name="Qin Q.L."/>
            <person name="Xie B.B."/>
            <person name="Yu Y."/>
            <person name="Shu Y.L."/>
            <person name="Rong J.C."/>
            <person name="Zhang Y.J."/>
            <person name="Zhao D.L."/>
            <person name="Chen X.L."/>
            <person name="Zhang X.Y."/>
            <person name="Chen B."/>
            <person name="Zhou B.C."/>
            <person name="Zhang Y.Z."/>
        </authorList>
    </citation>
    <scope>NUCLEOTIDE SEQUENCE [LARGE SCALE GENOMIC DNA]</scope>
    <source>
        <strain evidence="7">LMG 21857</strain>
    </source>
</reference>
<dbReference type="EMBL" id="BAER01000017">
    <property type="protein sequence ID" value="GAC31494.1"/>
    <property type="molecule type" value="Genomic_DNA"/>
</dbReference>
<dbReference type="Gene3D" id="2.40.50.140">
    <property type="entry name" value="Nucleic acid-binding proteins"/>
    <property type="match status" value="1"/>
</dbReference>
<dbReference type="PANTHER" id="PTHR43875">
    <property type="entry name" value="MALTODEXTRIN IMPORT ATP-BINDING PROTEIN MSMX"/>
    <property type="match status" value="1"/>
</dbReference>
<dbReference type="InterPro" id="IPR027417">
    <property type="entry name" value="P-loop_NTPase"/>
</dbReference>
<organism evidence="6 7">
    <name type="scientific">Paraglaciecola polaris LMG 21857</name>
    <dbReference type="NCBI Taxonomy" id="1129793"/>
    <lineage>
        <taxon>Bacteria</taxon>
        <taxon>Pseudomonadati</taxon>
        <taxon>Pseudomonadota</taxon>
        <taxon>Gammaproteobacteria</taxon>
        <taxon>Alteromonadales</taxon>
        <taxon>Alteromonadaceae</taxon>
        <taxon>Paraglaciecola</taxon>
    </lineage>
</organism>
<evidence type="ECO:0000256" key="3">
    <source>
        <dbReference type="ARBA" id="ARBA00022741"/>
    </source>
</evidence>
<dbReference type="GO" id="GO:0055052">
    <property type="term" value="C:ATP-binding cassette (ABC) transporter complex, substrate-binding subunit-containing"/>
    <property type="evidence" value="ECO:0007669"/>
    <property type="project" value="TreeGrafter"/>
</dbReference>